<keyword evidence="1" id="KW-0732">Signal</keyword>
<sequence length="38" mass="3708">MRHLFNALAVAALVAGSLGLGAAPANANTSPDNNLTSS</sequence>
<organism evidence="2 3">
    <name type="scientific">Longispora fulva</name>
    <dbReference type="NCBI Taxonomy" id="619741"/>
    <lineage>
        <taxon>Bacteria</taxon>
        <taxon>Bacillati</taxon>
        <taxon>Actinomycetota</taxon>
        <taxon>Actinomycetes</taxon>
        <taxon>Micromonosporales</taxon>
        <taxon>Micromonosporaceae</taxon>
        <taxon>Longispora</taxon>
    </lineage>
</organism>
<reference evidence="2" key="1">
    <citation type="submission" date="2020-11" db="EMBL/GenBank/DDBJ databases">
        <title>Sequencing the genomes of 1000 actinobacteria strains.</title>
        <authorList>
            <person name="Klenk H.-P."/>
        </authorList>
    </citation>
    <scope>NUCLEOTIDE SEQUENCE</scope>
    <source>
        <strain evidence="2">DSM 45356</strain>
    </source>
</reference>
<feature type="signal peptide" evidence="1">
    <location>
        <begin position="1"/>
        <end position="22"/>
    </location>
</feature>
<protein>
    <submittedName>
        <fullName evidence="2">Uncharacterized protein</fullName>
    </submittedName>
</protein>
<name>A0A8J7KW39_9ACTN</name>
<accession>A0A8J7KW39</accession>
<proteinExistence type="predicted"/>
<dbReference type="EMBL" id="JADOUF010000001">
    <property type="protein sequence ID" value="MBG6136082.1"/>
    <property type="molecule type" value="Genomic_DNA"/>
</dbReference>
<evidence type="ECO:0000313" key="3">
    <source>
        <dbReference type="Proteomes" id="UP000622552"/>
    </source>
</evidence>
<dbReference type="Proteomes" id="UP000622552">
    <property type="component" value="Unassembled WGS sequence"/>
</dbReference>
<feature type="chain" id="PRO_5038626882" evidence="1">
    <location>
        <begin position="23"/>
        <end position="38"/>
    </location>
</feature>
<gene>
    <name evidence="2" type="ORF">IW245_002276</name>
</gene>
<evidence type="ECO:0000313" key="2">
    <source>
        <dbReference type="EMBL" id="MBG6136082.1"/>
    </source>
</evidence>
<dbReference type="AlphaFoldDB" id="A0A8J7KW39"/>
<keyword evidence="3" id="KW-1185">Reference proteome</keyword>
<evidence type="ECO:0000256" key="1">
    <source>
        <dbReference type="SAM" id="SignalP"/>
    </source>
</evidence>
<comment type="caution">
    <text evidence="2">The sequence shown here is derived from an EMBL/GenBank/DDBJ whole genome shotgun (WGS) entry which is preliminary data.</text>
</comment>